<feature type="compositionally biased region" description="Low complexity" evidence="6">
    <location>
        <begin position="661"/>
        <end position="670"/>
    </location>
</feature>
<dbReference type="PANTHER" id="PTHR46140">
    <property type="entry name" value="VACUOLAR TRANSPORTER CHAPERONE 1-RELATED"/>
    <property type="match status" value="1"/>
</dbReference>
<dbReference type="PROSITE" id="PS51382">
    <property type="entry name" value="SPX"/>
    <property type="match status" value="1"/>
</dbReference>
<feature type="region of interest" description="Disordered" evidence="6">
    <location>
        <begin position="654"/>
        <end position="678"/>
    </location>
</feature>
<gene>
    <name evidence="9" type="ORF">LELG_03017</name>
</gene>
<feature type="region of interest" description="Disordered" evidence="6">
    <location>
        <begin position="447"/>
        <end position="480"/>
    </location>
</feature>
<feature type="transmembrane region" description="Helical" evidence="7">
    <location>
        <begin position="874"/>
        <end position="894"/>
    </location>
</feature>
<dbReference type="OMA" id="IRYWNEF"/>
<protein>
    <recommendedName>
        <fullName evidence="8">SPX domain-containing protein</fullName>
    </recommendedName>
</protein>
<evidence type="ECO:0000256" key="2">
    <source>
        <dbReference type="ARBA" id="ARBA00022554"/>
    </source>
</evidence>
<dbReference type="GO" id="GO:0005774">
    <property type="term" value="C:vacuolar membrane"/>
    <property type="evidence" value="ECO:0007669"/>
    <property type="project" value="UniProtKB-SubCell"/>
</dbReference>
<dbReference type="HOGENOM" id="CLU_333441_0_0_1"/>
<feature type="compositionally biased region" description="Low complexity" evidence="6">
    <location>
        <begin position="449"/>
        <end position="462"/>
    </location>
</feature>
<evidence type="ECO:0000256" key="7">
    <source>
        <dbReference type="SAM" id="Phobius"/>
    </source>
</evidence>
<dbReference type="KEGG" id="lel:PVL30_003845"/>
<dbReference type="GO" id="GO:0033254">
    <property type="term" value="C:vacuolar transporter chaperone complex"/>
    <property type="evidence" value="ECO:0007669"/>
    <property type="project" value="UniProtKB-ARBA"/>
</dbReference>
<dbReference type="PANTHER" id="PTHR46140:SF1">
    <property type="entry name" value="VACUOLAR TRANSPORTER CHAPERONE COMPLEX SUBUNIT 4-RELATED"/>
    <property type="match status" value="1"/>
</dbReference>
<evidence type="ECO:0000256" key="4">
    <source>
        <dbReference type="ARBA" id="ARBA00022989"/>
    </source>
</evidence>
<dbReference type="VEuPathDB" id="FungiDB:LELG_03017"/>
<dbReference type="InterPro" id="IPR051572">
    <property type="entry name" value="VTC_Complex_Subunit"/>
</dbReference>
<organism evidence="9 10">
    <name type="scientific">Lodderomyces elongisporus (strain ATCC 11503 / CBS 2605 / JCM 1781 / NBRC 1676 / NRRL YB-4239)</name>
    <name type="common">Yeast</name>
    <name type="synonym">Saccharomyces elongisporus</name>
    <dbReference type="NCBI Taxonomy" id="379508"/>
    <lineage>
        <taxon>Eukaryota</taxon>
        <taxon>Fungi</taxon>
        <taxon>Dikarya</taxon>
        <taxon>Ascomycota</taxon>
        <taxon>Saccharomycotina</taxon>
        <taxon>Pichiomycetes</taxon>
        <taxon>Debaryomycetaceae</taxon>
        <taxon>Candida/Lodderomyces clade</taxon>
        <taxon>Lodderomyces</taxon>
    </lineage>
</organism>
<dbReference type="EMBL" id="CH981526">
    <property type="protein sequence ID" value="EDK44838.1"/>
    <property type="molecule type" value="Genomic_DNA"/>
</dbReference>
<dbReference type="eggNOG" id="ENOG502SB0X">
    <property type="taxonomic scope" value="Eukaryota"/>
</dbReference>
<evidence type="ECO:0000256" key="3">
    <source>
        <dbReference type="ARBA" id="ARBA00022692"/>
    </source>
</evidence>
<accession>A5E080</accession>
<dbReference type="Proteomes" id="UP000001996">
    <property type="component" value="Unassembled WGS sequence"/>
</dbReference>
<feature type="transmembrane region" description="Helical" evidence="7">
    <location>
        <begin position="836"/>
        <end position="862"/>
    </location>
</feature>
<dbReference type="GeneID" id="5233025"/>
<evidence type="ECO:0000256" key="5">
    <source>
        <dbReference type="ARBA" id="ARBA00023136"/>
    </source>
</evidence>
<reference evidence="9 10" key="1">
    <citation type="journal article" date="2009" name="Nature">
        <title>Evolution of pathogenicity and sexual reproduction in eight Candida genomes.</title>
        <authorList>
            <person name="Butler G."/>
            <person name="Rasmussen M.D."/>
            <person name="Lin M.F."/>
            <person name="Santos M.A."/>
            <person name="Sakthikumar S."/>
            <person name="Munro C.A."/>
            <person name="Rheinbay E."/>
            <person name="Grabherr M."/>
            <person name="Forche A."/>
            <person name="Reedy J.L."/>
            <person name="Agrafioti I."/>
            <person name="Arnaud M.B."/>
            <person name="Bates S."/>
            <person name="Brown A.J."/>
            <person name="Brunke S."/>
            <person name="Costanzo M.C."/>
            <person name="Fitzpatrick D.A."/>
            <person name="de Groot P.W."/>
            <person name="Harris D."/>
            <person name="Hoyer L.L."/>
            <person name="Hube B."/>
            <person name="Klis F.M."/>
            <person name="Kodira C."/>
            <person name="Lennard N."/>
            <person name="Logue M.E."/>
            <person name="Martin R."/>
            <person name="Neiman A.M."/>
            <person name="Nikolaou E."/>
            <person name="Quail M.A."/>
            <person name="Quinn J."/>
            <person name="Santos M.C."/>
            <person name="Schmitzberger F.F."/>
            <person name="Sherlock G."/>
            <person name="Shah P."/>
            <person name="Silverstein K.A."/>
            <person name="Skrzypek M.S."/>
            <person name="Soll D."/>
            <person name="Staggs R."/>
            <person name="Stansfield I."/>
            <person name="Stumpf M.P."/>
            <person name="Sudbery P.E."/>
            <person name="Srikantha T."/>
            <person name="Zeng Q."/>
            <person name="Berman J."/>
            <person name="Berriman M."/>
            <person name="Heitman J."/>
            <person name="Gow N.A."/>
            <person name="Lorenz M.C."/>
            <person name="Birren B.W."/>
            <person name="Kellis M."/>
            <person name="Cuomo C.A."/>
        </authorList>
    </citation>
    <scope>NUCLEOTIDE SEQUENCE [LARGE SCALE GENOMIC DNA]</scope>
    <source>
        <strain evidence="10">ATCC 11503 / BCRC 21390 / CBS 2605 / JCM 1781 / NBRC 1676 / NRRL YB-4239</strain>
    </source>
</reference>
<keyword evidence="4 7" id="KW-1133">Transmembrane helix</keyword>
<proteinExistence type="predicted"/>
<dbReference type="InParanoid" id="A5E080"/>
<dbReference type="OrthoDB" id="5588846at2759"/>
<name>A5E080_LODEL</name>
<keyword evidence="2" id="KW-0926">Vacuole</keyword>
<dbReference type="CDD" id="cd14474">
    <property type="entry name" value="SPX_YDR089W"/>
    <property type="match status" value="1"/>
</dbReference>
<evidence type="ECO:0000313" key="10">
    <source>
        <dbReference type="Proteomes" id="UP000001996"/>
    </source>
</evidence>
<evidence type="ECO:0000256" key="1">
    <source>
        <dbReference type="ARBA" id="ARBA00004128"/>
    </source>
</evidence>
<keyword evidence="5 7" id="KW-0472">Membrane</keyword>
<evidence type="ECO:0000313" key="9">
    <source>
        <dbReference type="EMBL" id="EDK44838.1"/>
    </source>
</evidence>
<dbReference type="FunCoup" id="A5E080">
    <property type="interactions" value="19"/>
</dbReference>
<keyword evidence="3 7" id="KW-0812">Transmembrane</keyword>
<comment type="subcellular location">
    <subcellularLocation>
        <location evidence="1">Vacuole membrane</location>
        <topology evidence="1">Multi-pass membrane protein</topology>
    </subcellularLocation>
</comment>
<evidence type="ECO:0000259" key="8">
    <source>
        <dbReference type="PROSITE" id="PS51382"/>
    </source>
</evidence>
<dbReference type="AlphaFoldDB" id="A5E080"/>
<feature type="domain" description="SPX" evidence="8">
    <location>
        <begin position="1"/>
        <end position="170"/>
    </location>
</feature>
<feature type="transmembrane region" description="Helical" evidence="7">
    <location>
        <begin position="795"/>
        <end position="816"/>
    </location>
</feature>
<evidence type="ECO:0000256" key="6">
    <source>
        <dbReference type="SAM" id="MobiDB-lite"/>
    </source>
</evidence>
<keyword evidence="10" id="KW-1185">Reference proteome</keyword>
<sequence length="897" mass="103532">MKFGSNLQHLSTPQWKSYNIDYNDLKYQIKIVTNNKEASTKITRQQLSKLQHSFIENIEYANLFVITKYGELNRKLQHLETLLNKIREEGNTTTNANTNANTNASANANTNANTNAYFIEIDELFYQALEISSVLKNLSKYILLQKIALKKLFKKFLKYHHSKKEAVTFVSDLKTFMLQNPKSLINFDLSKITLELTNFINVIKYERNMIEKYSQTPALQRKNSLFSIASTMNSSSDYQNSILQKATATAMATESRTGTGIGTGTCTPSNIDSSNYQQIPQTPELYFDLLTLLKKNFKLDCLVPADITNDVTLNFNIYLNLKTFNEDMMSTTYLNNDLLEEPAMIVSNASNPNSLIIAPIGGLRKYSYCILPNNIVQIFLNHLYDRFNEEYKNQLFDYFQTATLLTKKTINFIVANDYTPKLKVFYKRARYTIVDDDDDDDDDCDCESNNNYGKENNNINNNVDEDNEDRRSERKKKMAPSEDDGYLLSFERDISTTDKIQFISVIDFPEDYHEMDIFPHNHLGVYSNQPNLADFESSLLTDVDMKTGLVENKFHTTNFRRFPKKLQQILGNNGITLYKGFDYYQYQLSCYFNIVPNAKYINNHYTNLLKLNLLKTFENVESTHQQSNQEEAIIRHKSTTILNHKLSLQSRKAIEEEVQDQDQQQQQQQQERQNSYNSSVFDISPEQDSLSVSPAYIHDDNQIGAFVQSVLNLKNKFFNNEDAINTKSSSPYNKKIHENPFFHEASEIDPYTRLLSVYQNQSTGYDSINDEPVSYLHRNDYQHKYEYNYDQTLSYIYFSITIVSLFLSGLQLGIFYSIFKATSPDSSSRFVVRDNLGVVVVLVFAMIVSMLFNLIGINLLFYRFTQAPQMHSSIVWGGLVITCMGICWSCTLLIGNL</sequence>
<dbReference type="STRING" id="379508.A5E080"/>
<dbReference type="InterPro" id="IPR004331">
    <property type="entry name" value="SPX_dom"/>
</dbReference>
<dbReference type="GO" id="GO:0006799">
    <property type="term" value="P:polyphosphate biosynthetic process"/>
    <property type="evidence" value="ECO:0007669"/>
    <property type="project" value="UniProtKB-ARBA"/>
</dbReference>